<reference evidence="2" key="1">
    <citation type="submission" date="2016-10" db="EMBL/GenBank/DDBJ databases">
        <authorList>
            <person name="de Groot N.N."/>
        </authorList>
    </citation>
    <scope>NUCLEOTIDE SEQUENCE</scope>
</reference>
<gene>
    <name evidence="2" type="ORF">MNB_SV-8-226</name>
</gene>
<evidence type="ECO:0000313" key="2">
    <source>
        <dbReference type="EMBL" id="SFV58862.1"/>
    </source>
</evidence>
<feature type="compositionally biased region" description="Basic and acidic residues" evidence="1">
    <location>
        <begin position="1"/>
        <end position="13"/>
    </location>
</feature>
<dbReference type="EMBL" id="FPHD01000049">
    <property type="protein sequence ID" value="SFV58862.1"/>
    <property type="molecule type" value="Genomic_DNA"/>
</dbReference>
<sequence length="57" mass="6099">MSKDNKNESKVEVGLEGANIPTMQKIPTGGTSKHGANIPKMQPSEPTETSSSDKKEQ</sequence>
<dbReference type="AlphaFoldDB" id="A0A1W1BZI8"/>
<accession>A0A1W1BZI8</accession>
<organism evidence="2">
    <name type="scientific">hydrothermal vent metagenome</name>
    <dbReference type="NCBI Taxonomy" id="652676"/>
    <lineage>
        <taxon>unclassified sequences</taxon>
        <taxon>metagenomes</taxon>
        <taxon>ecological metagenomes</taxon>
    </lineage>
</organism>
<evidence type="ECO:0000256" key="1">
    <source>
        <dbReference type="SAM" id="MobiDB-lite"/>
    </source>
</evidence>
<feature type="region of interest" description="Disordered" evidence="1">
    <location>
        <begin position="1"/>
        <end position="57"/>
    </location>
</feature>
<proteinExistence type="predicted"/>
<name>A0A1W1BZI8_9ZZZZ</name>
<protein>
    <submittedName>
        <fullName evidence="2">Uncharacterized protein</fullName>
    </submittedName>
</protein>